<keyword evidence="2" id="KW-1185">Reference proteome</keyword>
<proteinExistence type="predicted"/>
<sequence length="41" mass="4697">MKDKNTPSLKSLLISAQAKGKLILPKRSQRLHRKPIKFIVL</sequence>
<dbReference type="Proteomes" id="UP000229366">
    <property type="component" value="Unassembled WGS sequence"/>
</dbReference>
<dbReference type="EMBL" id="PGTX01000008">
    <property type="protein sequence ID" value="PJI76131.1"/>
    <property type="molecule type" value="Genomic_DNA"/>
</dbReference>
<name>A0A2M8VHE9_9BURK</name>
<protein>
    <submittedName>
        <fullName evidence="1">Uncharacterized protein</fullName>
    </submittedName>
</protein>
<comment type="caution">
    <text evidence="1">The sequence shown here is derived from an EMBL/GenBank/DDBJ whole genome shotgun (WGS) entry which is preliminary data.</text>
</comment>
<dbReference type="AlphaFoldDB" id="A0A2M8VHE9"/>
<evidence type="ECO:0000313" key="1">
    <source>
        <dbReference type="EMBL" id="PJI76131.1"/>
    </source>
</evidence>
<organism evidence="1 2">
    <name type="scientific">Polynucleobacter brandtiae</name>
    <dbReference type="NCBI Taxonomy" id="1938816"/>
    <lineage>
        <taxon>Bacteria</taxon>
        <taxon>Pseudomonadati</taxon>
        <taxon>Pseudomonadota</taxon>
        <taxon>Betaproteobacteria</taxon>
        <taxon>Burkholderiales</taxon>
        <taxon>Burkholderiaceae</taxon>
        <taxon>Polynucleobacter</taxon>
    </lineage>
</organism>
<reference evidence="1 2" key="1">
    <citation type="submission" date="2017-11" db="EMBL/GenBank/DDBJ databases">
        <title>Genomic Encyclopedia of Type Strains, Phase III (KMG-III): the genomes of soil and plant-associated and newly described type strains.</title>
        <authorList>
            <person name="Whitman W."/>
        </authorList>
    </citation>
    <scope>NUCLEOTIDE SEQUENCE [LARGE SCALE GENOMIC DNA]</scope>
    <source>
        <strain evidence="1 2">UB-Domo-W1</strain>
    </source>
</reference>
<accession>A0A2M8VHE9</accession>
<gene>
    <name evidence="1" type="ORF">B0G85_2032</name>
</gene>
<evidence type="ECO:0000313" key="2">
    <source>
        <dbReference type="Proteomes" id="UP000229366"/>
    </source>
</evidence>